<dbReference type="Proteomes" id="UP000324222">
    <property type="component" value="Unassembled WGS sequence"/>
</dbReference>
<feature type="compositionally biased region" description="Polar residues" evidence="1">
    <location>
        <begin position="16"/>
        <end position="57"/>
    </location>
</feature>
<organism evidence="2 3">
    <name type="scientific">Portunus trituberculatus</name>
    <name type="common">Swimming crab</name>
    <name type="synonym">Neptunus trituberculatus</name>
    <dbReference type="NCBI Taxonomy" id="210409"/>
    <lineage>
        <taxon>Eukaryota</taxon>
        <taxon>Metazoa</taxon>
        <taxon>Ecdysozoa</taxon>
        <taxon>Arthropoda</taxon>
        <taxon>Crustacea</taxon>
        <taxon>Multicrustacea</taxon>
        <taxon>Malacostraca</taxon>
        <taxon>Eumalacostraca</taxon>
        <taxon>Eucarida</taxon>
        <taxon>Decapoda</taxon>
        <taxon>Pleocyemata</taxon>
        <taxon>Brachyura</taxon>
        <taxon>Eubrachyura</taxon>
        <taxon>Portunoidea</taxon>
        <taxon>Portunidae</taxon>
        <taxon>Portuninae</taxon>
        <taxon>Portunus</taxon>
    </lineage>
</organism>
<evidence type="ECO:0000256" key="1">
    <source>
        <dbReference type="SAM" id="MobiDB-lite"/>
    </source>
</evidence>
<protein>
    <submittedName>
        <fullName evidence="2">Uncharacterized protein</fullName>
    </submittedName>
</protein>
<evidence type="ECO:0000313" key="3">
    <source>
        <dbReference type="Proteomes" id="UP000324222"/>
    </source>
</evidence>
<comment type="caution">
    <text evidence="2">The sequence shown here is derived from an EMBL/GenBank/DDBJ whole genome shotgun (WGS) entry which is preliminary data.</text>
</comment>
<feature type="region of interest" description="Disordered" evidence="1">
    <location>
        <begin position="1"/>
        <end position="57"/>
    </location>
</feature>
<dbReference type="EMBL" id="VSRR010005491">
    <property type="protein sequence ID" value="MPC42579.1"/>
    <property type="molecule type" value="Genomic_DNA"/>
</dbReference>
<evidence type="ECO:0000313" key="2">
    <source>
        <dbReference type="EMBL" id="MPC42579.1"/>
    </source>
</evidence>
<gene>
    <name evidence="2" type="ORF">E2C01_036201</name>
</gene>
<dbReference type="AlphaFoldDB" id="A0A5B7FBF0"/>
<proteinExistence type="predicted"/>
<sequence length="72" mass="8230">MSEQETGNEERYSMKQPRQTGAIQTQKQLAGSEVVEQQRNTATQTQKPNFRTQEGPSWSTEFLWADLFPPGL</sequence>
<accession>A0A5B7FBF0</accession>
<name>A0A5B7FBF0_PORTR</name>
<keyword evidence="3" id="KW-1185">Reference proteome</keyword>
<reference evidence="2 3" key="1">
    <citation type="submission" date="2019-05" db="EMBL/GenBank/DDBJ databases">
        <title>Another draft genome of Portunus trituberculatus and its Hox gene families provides insights of decapod evolution.</title>
        <authorList>
            <person name="Jeong J.-H."/>
            <person name="Song I."/>
            <person name="Kim S."/>
            <person name="Choi T."/>
            <person name="Kim D."/>
            <person name="Ryu S."/>
            <person name="Kim W."/>
        </authorList>
    </citation>
    <scope>NUCLEOTIDE SEQUENCE [LARGE SCALE GENOMIC DNA]</scope>
    <source>
        <tissue evidence="2">Muscle</tissue>
    </source>
</reference>